<dbReference type="Pfam" id="PF12643">
    <property type="entry name" value="MazG-like"/>
    <property type="match status" value="1"/>
</dbReference>
<name>A0ABS0F058_9BACL</name>
<dbReference type="InterPro" id="IPR025984">
    <property type="entry name" value="DCTPP"/>
</dbReference>
<proteinExistence type="predicted"/>
<dbReference type="EMBL" id="JADPKZ010000024">
    <property type="protein sequence ID" value="MBF8376680.1"/>
    <property type="molecule type" value="Genomic_DNA"/>
</dbReference>
<reference evidence="1 2" key="1">
    <citation type="submission" date="2020-11" db="EMBL/GenBank/DDBJ databases">
        <title>Genomic insight of Alicyclobacillus mali FL 18 reveals a new arsenic-resistant strain, with potential in environmental biotechnology.</title>
        <authorList>
            <person name="Fiorentino G."/>
            <person name="Gallo G."/>
            <person name="Aulitto M."/>
        </authorList>
    </citation>
    <scope>NUCLEOTIDE SEQUENCE [LARGE SCALE GENOMIC DNA]</scope>
    <source>
        <strain evidence="1 2">FL 18</strain>
    </source>
</reference>
<protein>
    <submittedName>
        <fullName evidence="1">MazG-like family protein</fullName>
    </submittedName>
</protein>
<comment type="caution">
    <text evidence="1">The sequence shown here is derived from an EMBL/GenBank/DDBJ whole genome shotgun (WGS) entry which is preliminary data.</text>
</comment>
<gene>
    <name evidence="1" type="ORF">IW967_02155</name>
</gene>
<evidence type="ECO:0000313" key="1">
    <source>
        <dbReference type="EMBL" id="MBF8376680.1"/>
    </source>
</evidence>
<dbReference type="Proteomes" id="UP000642910">
    <property type="component" value="Unassembled WGS sequence"/>
</dbReference>
<organism evidence="1 2">
    <name type="scientific">Alicyclobacillus mali</name>
    <name type="common">ex Roth et al. 2021</name>
    <dbReference type="NCBI Taxonomy" id="1123961"/>
    <lineage>
        <taxon>Bacteria</taxon>
        <taxon>Bacillati</taxon>
        <taxon>Bacillota</taxon>
        <taxon>Bacilli</taxon>
        <taxon>Bacillales</taxon>
        <taxon>Alicyclobacillaceae</taxon>
        <taxon>Alicyclobacillus</taxon>
    </lineage>
</organism>
<sequence>MPLVTSPHSTCSHSREGLRLAPSWQDFMQDLWKWNGAELQPSGGMAVAENIEDVLMKRLRAVEHEQIDLLQQVVDVMRHAHTGNQAMFVESLAQIVGTAYVMAQELGISPERLEREVVLVLESMPLDPESDRHHAAQSVIQYLKARW</sequence>
<evidence type="ECO:0000313" key="2">
    <source>
        <dbReference type="Proteomes" id="UP000642910"/>
    </source>
</evidence>
<accession>A0ABS0F058</accession>
<keyword evidence="2" id="KW-1185">Reference proteome</keyword>